<dbReference type="Gene3D" id="3.30.70.1340">
    <property type="entry name" value="MTH889-like domain"/>
    <property type="match status" value="1"/>
</dbReference>
<dbReference type="Pfam" id="PF02680">
    <property type="entry name" value="DUF211"/>
    <property type="match status" value="1"/>
</dbReference>
<dbReference type="SUPFAM" id="SSF160363">
    <property type="entry name" value="MTH889-like"/>
    <property type="match status" value="1"/>
</dbReference>
<dbReference type="InterPro" id="IPR023129">
    <property type="entry name" value="MTH889-like_dom_sf"/>
</dbReference>
<dbReference type="EMBL" id="QMRA01000101">
    <property type="protein sequence ID" value="RLE52730.1"/>
    <property type="molecule type" value="Genomic_DNA"/>
</dbReference>
<protein>
    <recommendedName>
        <fullName evidence="3">DUF211 domain-containing protein</fullName>
    </recommendedName>
</protein>
<dbReference type="InterPro" id="IPR003831">
    <property type="entry name" value="DUF211"/>
</dbReference>
<sequence length="94" mass="10519">MRVSDSEVKVKRIVIDVLKPREISLVDLSKALCEVSGTDDVAIVVKEVDANTETISITIEGKNIDFEDITDTIEEYSCAIRSIDEIEVYKAKKE</sequence>
<reference evidence="1 2" key="1">
    <citation type="submission" date="2018-06" db="EMBL/GenBank/DDBJ databases">
        <title>Extensive metabolic versatility and redundancy in microbially diverse, dynamic hydrothermal sediments.</title>
        <authorList>
            <person name="Dombrowski N."/>
            <person name="Teske A."/>
            <person name="Baker B.J."/>
        </authorList>
    </citation>
    <scope>NUCLEOTIDE SEQUENCE [LARGE SCALE GENOMIC DNA]</scope>
    <source>
        <strain evidence="1">B20_G2</strain>
    </source>
</reference>
<dbReference type="PANTHER" id="PTHR42240:SF1">
    <property type="entry name" value="DUF211 DOMAIN-CONTAINING PROTEIN"/>
    <property type="match status" value="1"/>
</dbReference>
<dbReference type="PANTHER" id="PTHR42240">
    <property type="entry name" value="DUF211 DOMAIN-CONTAINING PROTEIN"/>
    <property type="match status" value="1"/>
</dbReference>
<evidence type="ECO:0000313" key="2">
    <source>
        <dbReference type="Proteomes" id="UP000269499"/>
    </source>
</evidence>
<evidence type="ECO:0000313" key="1">
    <source>
        <dbReference type="EMBL" id="RLE52730.1"/>
    </source>
</evidence>
<dbReference type="AlphaFoldDB" id="A0A497F1C6"/>
<comment type="caution">
    <text evidence="1">The sequence shown here is derived from an EMBL/GenBank/DDBJ whole genome shotgun (WGS) entry which is preliminary data.</text>
</comment>
<organism evidence="1 2">
    <name type="scientific">Thermoproteota archaeon</name>
    <dbReference type="NCBI Taxonomy" id="2056631"/>
    <lineage>
        <taxon>Archaea</taxon>
        <taxon>Thermoproteota</taxon>
    </lineage>
</organism>
<gene>
    <name evidence="1" type="ORF">DRJ26_04355</name>
</gene>
<evidence type="ECO:0008006" key="3">
    <source>
        <dbReference type="Google" id="ProtNLM"/>
    </source>
</evidence>
<name>A0A497F1C6_9CREN</name>
<accession>A0A497F1C6</accession>
<dbReference type="Proteomes" id="UP000269499">
    <property type="component" value="Unassembled WGS sequence"/>
</dbReference>
<proteinExistence type="predicted"/>